<proteinExistence type="predicted"/>
<gene>
    <name evidence="1" type="ORF">EJ08DRAFT_646457</name>
</gene>
<dbReference type="OrthoDB" id="2017974at2759"/>
<comment type="caution">
    <text evidence="1">The sequence shown here is derived from an EMBL/GenBank/DDBJ whole genome shotgun (WGS) entry which is preliminary data.</text>
</comment>
<name>A0A9P4NZF9_9PEZI</name>
<accession>A0A9P4NZF9</accession>
<reference evidence="1" key="1">
    <citation type="journal article" date="2020" name="Stud. Mycol.">
        <title>101 Dothideomycetes genomes: a test case for predicting lifestyles and emergence of pathogens.</title>
        <authorList>
            <person name="Haridas S."/>
            <person name="Albert R."/>
            <person name="Binder M."/>
            <person name="Bloem J."/>
            <person name="Labutti K."/>
            <person name="Salamov A."/>
            <person name="Andreopoulos B."/>
            <person name="Baker S."/>
            <person name="Barry K."/>
            <person name="Bills G."/>
            <person name="Bluhm B."/>
            <person name="Cannon C."/>
            <person name="Castanera R."/>
            <person name="Culley D."/>
            <person name="Daum C."/>
            <person name="Ezra D."/>
            <person name="Gonzalez J."/>
            <person name="Henrissat B."/>
            <person name="Kuo A."/>
            <person name="Liang C."/>
            <person name="Lipzen A."/>
            <person name="Lutzoni F."/>
            <person name="Magnuson J."/>
            <person name="Mondo S."/>
            <person name="Nolan M."/>
            <person name="Ohm R."/>
            <person name="Pangilinan J."/>
            <person name="Park H.-J."/>
            <person name="Ramirez L."/>
            <person name="Alfaro M."/>
            <person name="Sun H."/>
            <person name="Tritt A."/>
            <person name="Yoshinaga Y."/>
            <person name="Zwiers L.-H."/>
            <person name="Turgeon B."/>
            <person name="Goodwin S."/>
            <person name="Spatafora J."/>
            <person name="Crous P."/>
            <person name="Grigoriev I."/>
        </authorList>
    </citation>
    <scope>NUCLEOTIDE SEQUENCE</scope>
    <source>
        <strain evidence="1">CBS 130266</strain>
    </source>
</reference>
<dbReference type="AlphaFoldDB" id="A0A9P4NZF9"/>
<dbReference type="EMBL" id="MU007016">
    <property type="protein sequence ID" value="KAF2434490.1"/>
    <property type="molecule type" value="Genomic_DNA"/>
</dbReference>
<dbReference type="Proteomes" id="UP000800235">
    <property type="component" value="Unassembled WGS sequence"/>
</dbReference>
<evidence type="ECO:0000313" key="2">
    <source>
        <dbReference type="Proteomes" id="UP000800235"/>
    </source>
</evidence>
<keyword evidence="2" id="KW-1185">Reference proteome</keyword>
<organism evidence="1 2">
    <name type="scientific">Tothia fuscella</name>
    <dbReference type="NCBI Taxonomy" id="1048955"/>
    <lineage>
        <taxon>Eukaryota</taxon>
        <taxon>Fungi</taxon>
        <taxon>Dikarya</taxon>
        <taxon>Ascomycota</taxon>
        <taxon>Pezizomycotina</taxon>
        <taxon>Dothideomycetes</taxon>
        <taxon>Pleosporomycetidae</taxon>
        <taxon>Venturiales</taxon>
        <taxon>Cylindrosympodiaceae</taxon>
        <taxon>Tothia</taxon>
    </lineage>
</organism>
<protein>
    <submittedName>
        <fullName evidence="1">Uncharacterized protein</fullName>
    </submittedName>
</protein>
<sequence>MPVDPRYPEMLMQPDSRPISQEQLSAEVKSIYAGLVMVSALGLDLIAISLPISALPYAEAVLVTFHLISIIYQLQ</sequence>
<evidence type="ECO:0000313" key="1">
    <source>
        <dbReference type="EMBL" id="KAF2434490.1"/>
    </source>
</evidence>